<dbReference type="Proteomes" id="UP001501195">
    <property type="component" value="Unassembled WGS sequence"/>
</dbReference>
<sequence>MTLLMSNSRPTRWLDRVRRRTPAGGGVPGGGPRRPERPGKQAHSNDWVRSRPATALRAVLQRAVLIPVLRAELRTEVHGADVFDRIDGPAVIVANHSSHLDTVILLQALPARMRARTAAAAAADYFFDVWWRAIPSGLVIGAFPLERRGGVSSTPGELLKQGWSLIWFPEGGRSYDGVLREFKKGAAYVALENDVPVVPVALRGTYDAMPPKKRNWPAPGRPRVTVHFGEPLRGIPGEKAAAFVPRIQDAVVKLLAEAEAEDRAAGRSSGPRHRRR</sequence>
<dbReference type="SUPFAM" id="SSF69593">
    <property type="entry name" value="Glycerol-3-phosphate (1)-acyltransferase"/>
    <property type="match status" value="1"/>
</dbReference>
<dbReference type="CDD" id="cd07989">
    <property type="entry name" value="LPLAT_AGPAT-like"/>
    <property type="match status" value="1"/>
</dbReference>
<accession>A0ABP9HY78</accession>
<dbReference type="PANTHER" id="PTHR10434">
    <property type="entry name" value="1-ACYL-SN-GLYCEROL-3-PHOSPHATE ACYLTRANSFERASE"/>
    <property type="match status" value="1"/>
</dbReference>
<keyword evidence="1" id="KW-0808">Transferase</keyword>
<reference evidence="6" key="1">
    <citation type="journal article" date="2019" name="Int. J. Syst. Evol. Microbiol.">
        <title>The Global Catalogue of Microorganisms (GCM) 10K type strain sequencing project: providing services to taxonomists for standard genome sequencing and annotation.</title>
        <authorList>
            <consortium name="The Broad Institute Genomics Platform"/>
            <consortium name="The Broad Institute Genome Sequencing Center for Infectious Disease"/>
            <person name="Wu L."/>
            <person name="Ma J."/>
        </authorList>
    </citation>
    <scope>NUCLEOTIDE SEQUENCE [LARGE SCALE GENOMIC DNA]</scope>
    <source>
        <strain evidence="6">JCM 18126</strain>
    </source>
</reference>
<evidence type="ECO:0000256" key="2">
    <source>
        <dbReference type="ARBA" id="ARBA00023315"/>
    </source>
</evidence>
<protein>
    <recommendedName>
        <fullName evidence="4">Phospholipid/glycerol acyltransferase domain-containing protein</fullName>
    </recommendedName>
</protein>
<evidence type="ECO:0000313" key="5">
    <source>
        <dbReference type="EMBL" id="GAA4981118.1"/>
    </source>
</evidence>
<dbReference type="InterPro" id="IPR002123">
    <property type="entry name" value="Plipid/glycerol_acylTrfase"/>
</dbReference>
<proteinExistence type="predicted"/>
<evidence type="ECO:0000313" key="6">
    <source>
        <dbReference type="Proteomes" id="UP001501195"/>
    </source>
</evidence>
<gene>
    <name evidence="5" type="ORF">GCM10023225_21420</name>
</gene>
<dbReference type="RefSeq" id="WP_345712528.1">
    <property type="nucleotide sequence ID" value="NZ_BAABIL010000315.1"/>
</dbReference>
<name>A0ABP9HY78_9ACTN</name>
<keyword evidence="2" id="KW-0012">Acyltransferase</keyword>
<organism evidence="5 6">
    <name type="scientific">Kineococcus glutinatus</name>
    <dbReference type="NCBI Taxonomy" id="1070872"/>
    <lineage>
        <taxon>Bacteria</taxon>
        <taxon>Bacillati</taxon>
        <taxon>Actinomycetota</taxon>
        <taxon>Actinomycetes</taxon>
        <taxon>Kineosporiales</taxon>
        <taxon>Kineosporiaceae</taxon>
        <taxon>Kineococcus</taxon>
    </lineage>
</organism>
<dbReference type="EMBL" id="BAABIL010000315">
    <property type="protein sequence ID" value="GAA4981118.1"/>
    <property type="molecule type" value="Genomic_DNA"/>
</dbReference>
<evidence type="ECO:0000256" key="1">
    <source>
        <dbReference type="ARBA" id="ARBA00022679"/>
    </source>
</evidence>
<feature type="compositionally biased region" description="Polar residues" evidence="3">
    <location>
        <begin position="1"/>
        <end position="10"/>
    </location>
</feature>
<feature type="compositionally biased region" description="Gly residues" evidence="3">
    <location>
        <begin position="23"/>
        <end position="32"/>
    </location>
</feature>
<evidence type="ECO:0000256" key="3">
    <source>
        <dbReference type="SAM" id="MobiDB-lite"/>
    </source>
</evidence>
<feature type="region of interest" description="Disordered" evidence="3">
    <location>
        <begin position="1"/>
        <end position="48"/>
    </location>
</feature>
<feature type="domain" description="Phospholipid/glycerol acyltransferase" evidence="4">
    <location>
        <begin position="90"/>
        <end position="205"/>
    </location>
</feature>
<evidence type="ECO:0000259" key="4">
    <source>
        <dbReference type="SMART" id="SM00563"/>
    </source>
</evidence>
<dbReference type="Pfam" id="PF01553">
    <property type="entry name" value="Acyltransferase"/>
    <property type="match status" value="1"/>
</dbReference>
<dbReference type="SMART" id="SM00563">
    <property type="entry name" value="PlsC"/>
    <property type="match status" value="1"/>
</dbReference>
<keyword evidence="6" id="KW-1185">Reference proteome</keyword>
<dbReference type="PANTHER" id="PTHR10434:SF11">
    <property type="entry name" value="1-ACYL-SN-GLYCEROL-3-PHOSPHATE ACYLTRANSFERASE"/>
    <property type="match status" value="1"/>
</dbReference>
<comment type="caution">
    <text evidence="5">The sequence shown here is derived from an EMBL/GenBank/DDBJ whole genome shotgun (WGS) entry which is preliminary data.</text>
</comment>